<accession>A0ACC6V2U3</accession>
<dbReference type="EMBL" id="JZWT02000023">
    <property type="protein sequence ID" value="MFB6491158.1"/>
    <property type="molecule type" value="Genomic_DNA"/>
</dbReference>
<comment type="caution">
    <text evidence="1">The sequence shown here is derived from an EMBL/GenBank/DDBJ whole genome shotgun (WGS) entry which is preliminary data.</text>
</comment>
<evidence type="ECO:0000313" key="1">
    <source>
        <dbReference type="EMBL" id="MFB6491158.1"/>
    </source>
</evidence>
<protein>
    <submittedName>
        <fullName evidence="1">Uncharacterized protein</fullName>
    </submittedName>
</protein>
<dbReference type="Proteomes" id="UP000033636">
    <property type="component" value="Unassembled WGS sequence"/>
</dbReference>
<evidence type="ECO:0000313" key="2">
    <source>
        <dbReference type="Proteomes" id="UP000033636"/>
    </source>
</evidence>
<proteinExistence type="predicted"/>
<gene>
    <name evidence="1" type="ORF">TU35_007985</name>
</gene>
<reference evidence="1" key="1">
    <citation type="submission" date="2024-07" db="EMBL/GenBank/DDBJ databases">
        <title>Metagenome and Metagenome-Assembled Genomes of Archaea from a hot spring from the geothermal field of Los Azufres, Mexico.</title>
        <authorList>
            <person name="Marin-Paredes R."/>
            <person name="Martinez-Romero E."/>
            <person name="Servin-Garciduenas L.E."/>
        </authorList>
    </citation>
    <scope>NUCLEOTIDE SEQUENCE</scope>
</reference>
<name>A0ACC6V2U3_9CREN</name>
<sequence length="84" mass="8446">MVVWVCAADVVVVAIDVVAAAVCAVLVAVDVVEGAALGWAELEVEPLGALDAEGGLCGAFKNRGIEKNNITKIIAAAINTTGLI</sequence>
<organism evidence="1 2">
    <name type="scientific">Thermoproteus sp. AZ2</name>
    <dbReference type="NCBI Taxonomy" id="1609232"/>
    <lineage>
        <taxon>Archaea</taxon>
        <taxon>Thermoproteota</taxon>
        <taxon>Thermoprotei</taxon>
        <taxon>Thermoproteales</taxon>
        <taxon>Thermoproteaceae</taxon>
        <taxon>Thermoproteus</taxon>
    </lineage>
</organism>